<dbReference type="GO" id="GO:0004713">
    <property type="term" value="F:protein tyrosine kinase activity"/>
    <property type="evidence" value="ECO:0007669"/>
    <property type="project" value="TreeGrafter"/>
</dbReference>
<dbReference type="InterPro" id="IPR050445">
    <property type="entry name" value="Bact_polysacc_biosynth/exp"/>
</dbReference>
<accession>A0A7D9H4N0</accession>
<evidence type="ECO:0000313" key="3">
    <source>
        <dbReference type="EMBL" id="VUX56373.1"/>
    </source>
</evidence>
<evidence type="ECO:0000259" key="2">
    <source>
        <dbReference type="Pfam" id="PF13807"/>
    </source>
</evidence>
<keyword evidence="1" id="KW-1133">Transmembrane helix</keyword>
<keyword evidence="1" id="KW-0472">Membrane</keyword>
<dbReference type="InterPro" id="IPR032807">
    <property type="entry name" value="GNVR"/>
</dbReference>
<reference evidence="3" key="1">
    <citation type="submission" date="2019-07" db="EMBL/GenBank/DDBJ databases">
        <authorList>
            <person name="Weber M."/>
            <person name="Kostadinov I."/>
            <person name="Kostadinov D I."/>
        </authorList>
    </citation>
    <scope>NUCLEOTIDE SEQUENCE</scope>
    <source>
        <strain evidence="3">Gfbio:sag-sample-m06:053724c1-46a9-4a36-b237-ea2bf867836b</strain>
    </source>
</reference>
<proteinExistence type="predicted"/>
<gene>
    <name evidence="3" type="ORF">JTBM06_V1_730002</name>
</gene>
<dbReference type="Pfam" id="PF13807">
    <property type="entry name" value="GNVR"/>
    <property type="match status" value="1"/>
</dbReference>
<evidence type="ECO:0000256" key="1">
    <source>
        <dbReference type="SAM" id="Phobius"/>
    </source>
</evidence>
<dbReference type="GO" id="GO:0005886">
    <property type="term" value="C:plasma membrane"/>
    <property type="evidence" value="ECO:0007669"/>
    <property type="project" value="TreeGrafter"/>
</dbReference>
<organism evidence="3">
    <name type="scientific">uncultured Woeseiaceae bacterium</name>
    <dbReference type="NCBI Taxonomy" id="1983305"/>
    <lineage>
        <taxon>Bacteria</taxon>
        <taxon>Pseudomonadati</taxon>
        <taxon>Pseudomonadota</taxon>
        <taxon>Gammaproteobacteria</taxon>
        <taxon>Woeseiales</taxon>
        <taxon>Woeseiaceae</taxon>
        <taxon>environmental samples</taxon>
    </lineage>
</organism>
<dbReference type="PANTHER" id="PTHR32309">
    <property type="entry name" value="TYROSINE-PROTEIN KINASE"/>
    <property type="match status" value="1"/>
</dbReference>
<feature type="transmembrane region" description="Helical" evidence="1">
    <location>
        <begin position="389"/>
        <end position="409"/>
    </location>
</feature>
<dbReference type="PANTHER" id="PTHR32309:SF13">
    <property type="entry name" value="FERRIC ENTEROBACTIN TRANSPORT PROTEIN FEPE"/>
    <property type="match status" value="1"/>
</dbReference>
<keyword evidence="1" id="KW-0812">Transmembrane</keyword>
<dbReference type="AlphaFoldDB" id="A0A7D9H4N0"/>
<sequence>MPLAVEKGGIYTTGVQKEEVNSYINLLMSTSLIAETVDAVGVEKFKFEAKRPETLVQAIKYFVKAAVRGVKQLVRETTIMLGLKKELTDRALAIKLVQRSLSVNRERDSNVISMSLRLPDGELARHVDLRRNIDVALVFEAQTETYHDQLVALQLEMAQVRADWRINSVPEQRTAMIARLQGLKAARNLRIRDITRLTSEEVAIREQLELLPDKVVNTEVYEVNPSVIRIRERIVGLEIQRVAVANTYEEESEQVRRIDREIGELRNLLAAQAAEFRGESTYGPHHRREKLLSDLADLRIEIAGLHAAMERDAQFISELNADLLNLSEGEAKLVMMDLDWQVLQQKYLANATRREEASIEEAMNMNRVANIAILSPPMVSAEPVSPNRLLLFAVGIGFGLFIALIFTFLREWGRGVVYEESDVYALDGLYPLGVVSIA</sequence>
<feature type="domain" description="Tyrosine-protein kinase G-rich" evidence="2">
    <location>
        <begin position="332"/>
        <end position="411"/>
    </location>
</feature>
<name>A0A7D9H4N0_9GAMM</name>
<protein>
    <recommendedName>
        <fullName evidence="2">Tyrosine-protein kinase G-rich domain-containing protein</fullName>
    </recommendedName>
</protein>
<dbReference type="EMBL" id="LR633967">
    <property type="protein sequence ID" value="VUX56373.1"/>
    <property type="molecule type" value="Genomic_DNA"/>
</dbReference>